<accession>A0A444ZNF1</accession>
<comment type="caution">
    <text evidence="10">The sequence shown here is derived from an EMBL/GenBank/DDBJ whole genome shotgun (WGS) entry which is preliminary data.</text>
</comment>
<proteinExistence type="predicted"/>
<evidence type="ECO:0000256" key="6">
    <source>
        <dbReference type="ARBA" id="ARBA00022989"/>
    </source>
</evidence>
<dbReference type="GO" id="GO:0005773">
    <property type="term" value="C:vacuole"/>
    <property type="evidence" value="ECO:0007669"/>
    <property type="project" value="TreeGrafter"/>
</dbReference>
<keyword evidence="5" id="KW-0769">Symport</keyword>
<dbReference type="EMBL" id="SDMP01000014">
    <property type="protein sequence ID" value="RYR15642.1"/>
    <property type="molecule type" value="Genomic_DNA"/>
</dbReference>
<keyword evidence="3" id="KW-0762">Sugar transport</keyword>
<dbReference type="GO" id="GO:0008506">
    <property type="term" value="F:sucrose:proton symporter activity"/>
    <property type="evidence" value="ECO:0007669"/>
    <property type="project" value="TreeGrafter"/>
</dbReference>
<keyword evidence="4 8" id="KW-0812">Transmembrane</keyword>
<protein>
    <recommendedName>
        <fullName evidence="12">Amino acid transporter transmembrane domain-containing protein</fullName>
    </recommendedName>
</protein>
<evidence type="ECO:0000256" key="4">
    <source>
        <dbReference type="ARBA" id="ARBA00022692"/>
    </source>
</evidence>
<feature type="signal peptide" evidence="9">
    <location>
        <begin position="1"/>
        <end position="23"/>
    </location>
</feature>
<dbReference type="STRING" id="3818.A0A444ZNF1"/>
<organism evidence="10 11">
    <name type="scientific">Arachis hypogaea</name>
    <name type="common">Peanut</name>
    <dbReference type="NCBI Taxonomy" id="3818"/>
    <lineage>
        <taxon>Eukaryota</taxon>
        <taxon>Viridiplantae</taxon>
        <taxon>Streptophyta</taxon>
        <taxon>Embryophyta</taxon>
        <taxon>Tracheophyta</taxon>
        <taxon>Spermatophyta</taxon>
        <taxon>Magnoliopsida</taxon>
        <taxon>eudicotyledons</taxon>
        <taxon>Gunneridae</taxon>
        <taxon>Pentapetalae</taxon>
        <taxon>rosids</taxon>
        <taxon>fabids</taxon>
        <taxon>Fabales</taxon>
        <taxon>Fabaceae</taxon>
        <taxon>Papilionoideae</taxon>
        <taxon>50 kb inversion clade</taxon>
        <taxon>dalbergioids sensu lato</taxon>
        <taxon>Dalbergieae</taxon>
        <taxon>Pterocarpus clade</taxon>
        <taxon>Arachis</taxon>
    </lineage>
</organism>
<evidence type="ECO:0000256" key="8">
    <source>
        <dbReference type="SAM" id="Phobius"/>
    </source>
</evidence>
<dbReference type="GO" id="GO:0005886">
    <property type="term" value="C:plasma membrane"/>
    <property type="evidence" value="ECO:0007669"/>
    <property type="project" value="TreeGrafter"/>
</dbReference>
<evidence type="ECO:0000256" key="2">
    <source>
        <dbReference type="ARBA" id="ARBA00022448"/>
    </source>
</evidence>
<keyword evidence="11" id="KW-1185">Reference proteome</keyword>
<evidence type="ECO:0000313" key="10">
    <source>
        <dbReference type="EMBL" id="RYR15642.1"/>
    </source>
</evidence>
<evidence type="ECO:0000256" key="5">
    <source>
        <dbReference type="ARBA" id="ARBA00022847"/>
    </source>
</evidence>
<keyword evidence="7 8" id="KW-0472">Membrane</keyword>
<reference evidence="10 11" key="1">
    <citation type="submission" date="2019-01" db="EMBL/GenBank/DDBJ databases">
        <title>Sequencing of cultivated peanut Arachis hypogaea provides insights into genome evolution and oil improvement.</title>
        <authorList>
            <person name="Chen X."/>
        </authorList>
    </citation>
    <scope>NUCLEOTIDE SEQUENCE [LARGE SCALE GENOMIC DNA]</scope>
    <source>
        <strain evidence="11">cv. Fuhuasheng</strain>
        <tissue evidence="10">Leaves</tissue>
    </source>
</reference>
<evidence type="ECO:0000256" key="7">
    <source>
        <dbReference type="ARBA" id="ARBA00023136"/>
    </source>
</evidence>
<keyword evidence="6 8" id="KW-1133">Transmembrane helix</keyword>
<comment type="subcellular location">
    <subcellularLocation>
        <location evidence="1">Membrane</location>
        <topology evidence="1">Multi-pass membrane protein</topology>
    </subcellularLocation>
</comment>
<evidence type="ECO:0000313" key="11">
    <source>
        <dbReference type="Proteomes" id="UP000289738"/>
    </source>
</evidence>
<dbReference type="PANTHER" id="PTHR19432">
    <property type="entry name" value="SUGAR TRANSPORTER"/>
    <property type="match status" value="1"/>
</dbReference>
<name>A0A444ZNF1_ARAHY</name>
<sequence>MSLVIVIGKLLYDLCFLLRNCECSGETKSTKLQNNFHPSSLKSLKALSFNPVIPVSSFVLHPILSYYNNRCTCKLGCHCSFILVGAVTITIALLTIGFAKDFSYAFGDNLSEKTRPRALAIFGIGF</sequence>
<dbReference type="PANTHER" id="PTHR19432:SF89">
    <property type="entry name" value="SUCROSE_H+ SYMPORTER, PLANT, MAJOR FACILITATOR SUPERFAMILY DOMAIN-CONTAINING PROTEIN-RELATED"/>
    <property type="match status" value="1"/>
</dbReference>
<feature type="transmembrane region" description="Helical" evidence="8">
    <location>
        <begin position="79"/>
        <end position="99"/>
    </location>
</feature>
<dbReference type="AlphaFoldDB" id="A0A444ZNF1"/>
<evidence type="ECO:0000256" key="3">
    <source>
        <dbReference type="ARBA" id="ARBA00022597"/>
    </source>
</evidence>
<feature type="chain" id="PRO_5019027308" description="Amino acid transporter transmembrane domain-containing protein" evidence="9">
    <location>
        <begin position="24"/>
        <end position="126"/>
    </location>
</feature>
<evidence type="ECO:0000256" key="9">
    <source>
        <dbReference type="SAM" id="SignalP"/>
    </source>
</evidence>
<keyword evidence="9" id="KW-0732">Signal</keyword>
<dbReference type="Proteomes" id="UP000289738">
    <property type="component" value="Chromosome B04"/>
</dbReference>
<keyword evidence="2" id="KW-0813">Transport</keyword>
<gene>
    <name evidence="10" type="ORF">Ahy_B04g072526</name>
</gene>
<evidence type="ECO:0008006" key="12">
    <source>
        <dbReference type="Google" id="ProtNLM"/>
    </source>
</evidence>
<evidence type="ECO:0000256" key="1">
    <source>
        <dbReference type="ARBA" id="ARBA00004141"/>
    </source>
</evidence>